<proteinExistence type="predicted"/>
<name>A0A1M4Y6S5_9GAMM</name>
<dbReference type="Proteomes" id="UP000184170">
    <property type="component" value="Unassembled WGS sequence"/>
</dbReference>
<dbReference type="STRING" id="494016.SAMN04487965_1168"/>
<dbReference type="InterPro" id="IPR010836">
    <property type="entry name" value="SapC"/>
</dbReference>
<protein>
    <submittedName>
        <fullName evidence="1">SapC protein</fullName>
    </submittedName>
</protein>
<dbReference type="EMBL" id="FQVA01000001">
    <property type="protein sequence ID" value="SHF01326.1"/>
    <property type="molecule type" value="Genomic_DNA"/>
</dbReference>
<dbReference type="Pfam" id="PF07277">
    <property type="entry name" value="SapC"/>
    <property type="match status" value="1"/>
</dbReference>
<keyword evidence="2" id="KW-1185">Reference proteome</keyword>
<evidence type="ECO:0000313" key="2">
    <source>
        <dbReference type="Proteomes" id="UP000184170"/>
    </source>
</evidence>
<organism evidence="1 2">
    <name type="scientific">Microbulbifer donghaiensis</name>
    <dbReference type="NCBI Taxonomy" id="494016"/>
    <lineage>
        <taxon>Bacteria</taxon>
        <taxon>Pseudomonadati</taxon>
        <taxon>Pseudomonadota</taxon>
        <taxon>Gammaproteobacteria</taxon>
        <taxon>Cellvibrionales</taxon>
        <taxon>Microbulbiferaceae</taxon>
        <taxon>Microbulbifer</taxon>
    </lineage>
</organism>
<dbReference type="RefSeq" id="WP_073272624.1">
    <property type="nucleotide sequence ID" value="NZ_FQVA01000001.1"/>
</dbReference>
<accession>A0A1M4Y6S5</accession>
<evidence type="ECO:0000313" key="1">
    <source>
        <dbReference type="EMBL" id="SHF01326.1"/>
    </source>
</evidence>
<dbReference type="AlphaFoldDB" id="A0A1M4Y6S5"/>
<reference evidence="2" key="1">
    <citation type="submission" date="2016-11" db="EMBL/GenBank/DDBJ databases">
        <authorList>
            <person name="Varghese N."/>
            <person name="Submissions S."/>
        </authorList>
    </citation>
    <scope>NUCLEOTIDE SEQUENCE [LARGE SCALE GENOMIC DNA]</scope>
    <source>
        <strain evidence="2">CGMCC 1.7063</strain>
    </source>
</reference>
<gene>
    <name evidence="1" type="ORF">SAMN04487965_1168</name>
</gene>
<sequence length="237" mass="26608">MTIERNVVALDSNEHRNLRIRPGFEFEHLDGQQLVPLTAGEFIHAASSFPIIFVKDGATGEFRAAGLLGVEEGENVVFVDGQVNSTYIPLDIRRYPFYIAGNPDTGEMTLCINQSSQKFSEEDGQPLFDEDGNPAEIVNSMRKFLSEYARSEAETRAFIEFLDKNDLLVQREINFKVDGKDRKISGIFCISEQALRDLDEASVLEMHQRNYFGAVYAHLVSLGQIGRILELKARQGG</sequence>
<dbReference type="OrthoDB" id="9806524at2"/>